<reference evidence="1" key="2">
    <citation type="submission" date="2021-04" db="EMBL/GenBank/DDBJ databases">
        <authorList>
            <person name="Gilroy R."/>
        </authorList>
    </citation>
    <scope>NUCLEOTIDE SEQUENCE</scope>
    <source>
        <strain evidence="1">2239</strain>
    </source>
</reference>
<proteinExistence type="predicted"/>
<dbReference type="AlphaFoldDB" id="A0A9D2ADB4"/>
<dbReference type="EMBL" id="DXFW01000013">
    <property type="protein sequence ID" value="HIX05454.1"/>
    <property type="molecule type" value="Genomic_DNA"/>
</dbReference>
<accession>A0A9D2ADB4</accession>
<name>A0A9D2ADB4_9FIRM</name>
<protein>
    <submittedName>
        <fullName evidence="1">DUF2625 domain-containing protein</fullName>
    </submittedName>
</protein>
<dbReference type="InterPro" id="IPR021239">
    <property type="entry name" value="DUF2625"/>
</dbReference>
<reference evidence="1" key="1">
    <citation type="journal article" date="2021" name="PeerJ">
        <title>Extensive microbial diversity within the chicken gut microbiome revealed by metagenomics and culture.</title>
        <authorList>
            <person name="Gilroy R."/>
            <person name="Ravi A."/>
            <person name="Getino M."/>
            <person name="Pursley I."/>
            <person name="Horton D.L."/>
            <person name="Alikhan N.F."/>
            <person name="Baker D."/>
            <person name="Gharbi K."/>
            <person name="Hall N."/>
            <person name="Watson M."/>
            <person name="Adriaenssens E.M."/>
            <person name="Foster-Nyarko E."/>
            <person name="Jarju S."/>
            <person name="Secka A."/>
            <person name="Antonio M."/>
            <person name="Oren A."/>
            <person name="Chaudhuri R.R."/>
            <person name="La Ragione R."/>
            <person name="Hildebrand F."/>
            <person name="Pallen M.J."/>
        </authorList>
    </citation>
    <scope>NUCLEOTIDE SEQUENCE</scope>
    <source>
        <strain evidence="1">2239</strain>
    </source>
</reference>
<evidence type="ECO:0000313" key="2">
    <source>
        <dbReference type="Proteomes" id="UP000824193"/>
    </source>
</evidence>
<sequence>MDERMQKVLENIKASPREVRVFPVDEKVLAECKERLPLNWGSLLGVLLENTGGIVIDGWLRFYGAGELNIIERNKLMPFRELAIAEDILGGVFLLLADGNVGYFAPDSLEVEKMEFQTGRFLAWCLHGNTDLFYSDYRWKGWQKDVSELRCDEGFAFYPFLFARADDIESRKRKKVPMAEIIGLEFDFLRQLGQGGDGNAEK</sequence>
<evidence type="ECO:0000313" key="1">
    <source>
        <dbReference type="EMBL" id="HIX05454.1"/>
    </source>
</evidence>
<dbReference type="Pfam" id="PF10946">
    <property type="entry name" value="DUF2625"/>
    <property type="match status" value="1"/>
</dbReference>
<gene>
    <name evidence="1" type="ORF">H9865_05025</name>
</gene>
<dbReference type="Proteomes" id="UP000824193">
    <property type="component" value="Unassembled WGS sequence"/>
</dbReference>
<comment type="caution">
    <text evidence="1">The sequence shown here is derived from an EMBL/GenBank/DDBJ whole genome shotgun (WGS) entry which is preliminary data.</text>
</comment>
<organism evidence="1 2">
    <name type="scientific">Candidatus Allofournierella pullicola</name>
    <dbReference type="NCBI Taxonomy" id="2838596"/>
    <lineage>
        <taxon>Bacteria</taxon>
        <taxon>Bacillati</taxon>
        <taxon>Bacillota</taxon>
        <taxon>Clostridia</taxon>
        <taxon>Eubacteriales</taxon>
        <taxon>Oscillospiraceae</taxon>
        <taxon>Allofournierella</taxon>
    </lineage>
</organism>